<dbReference type="GO" id="GO:0000122">
    <property type="term" value="P:negative regulation of transcription by RNA polymerase II"/>
    <property type="evidence" value="ECO:0007669"/>
    <property type="project" value="TreeGrafter"/>
</dbReference>
<dbReference type="SUPFAM" id="SSF48371">
    <property type="entry name" value="ARM repeat"/>
    <property type="match status" value="1"/>
</dbReference>
<dbReference type="GO" id="GO:0042273">
    <property type="term" value="P:ribosomal large subunit biogenesis"/>
    <property type="evidence" value="ECO:0007669"/>
    <property type="project" value="TreeGrafter"/>
</dbReference>
<feature type="region of interest" description="Disordered" evidence="4">
    <location>
        <begin position="1"/>
        <end position="103"/>
    </location>
</feature>
<feature type="region of interest" description="Disordered" evidence="4">
    <location>
        <begin position="670"/>
        <end position="758"/>
    </location>
</feature>
<dbReference type="Pfam" id="PF03715">
    <property type="entry name" value="Noc2"/>
    <property type="match status" value="1"/>
</dbReference>
<feature type="region of interest" description="Disordered" evidence="4">
    <location>
        <begin position="135"/>
        <end position="162"/>
    </location>
</feature>
<dbReference type="AlphaFoldDB" id="A0A1B6FG04"/>
<proteinExistence type="inferred from homology"/>
<name>A0A1B6FG04_9HEMI</name>
<dbReference type="InterPro" id="IPR016024">
    <property type="entry name" value="ARM-type_fold"/>
</dbReference>
<feature type="compositionally biased region" description="Acidic residues" evidence="4">
    <location>
        <begin position="83"/>
        <end position="98"/>
    </location>
</feature>
<comment type="subcellular location">
    <subcellularLocation>
        <location evidence="1">Nucleus</location>
    </subcellularLocation>
</comment>
<feature type="compositionally biased region" description="Basic and acidic residues" evidence="4">
    <location>
        <begin position="36"/>
        <end position="46"/>
    </location>
</feature>
<evidence type="ECO:0000256" key="4">
    <source>
        <dbReference type="SAM" id="MobiDB-lite"/>
    </source>
</evidence>
<protein>
    <submittedName>
        <fullName evidence="5">Uncharacterized protein</fullName>
    </submittedName>
</protein>
<reference evidence="5" key="1">
    <citation type="submission" date="2015-11" db="EMBL/GenBank/DDBJ databases">
        <title>De novo transcriptome assembly of four potential Pierce s Disease insect vectors from Arizona vineyards.</title>
        <authorList>
            <person name="Tassone E.E."/>
        </authorList>
    </citation>
    <scope>NUCLEOTIDE SEQUENCE</scope>
</reference>
<evidence type="ECO:0000256" key="3">
    <source>
        <dbReference type="ARBA" id="ARBA00023242"/>
    </source>
</evidence>
<evidence type="ECO:0000256" key="2">
    <source>
        <dbReference type="ARBA" id="ARBA00005907"/>
    </source>
</evidence>
<dbReference type="GO" id="GO:0005654">
    <property type="term" value="C:nucleoplasm"/>
    <property type="evidence" value="ECO:0007669"/>
    <property type="project" value="TreeGrafter"/>
</dbReference>
<sequence length="758" mass="85447">MTVDLKRNMKKTSVLKKRITKKKTRSVPSLIAKNKKALEKLKPKESSEEESDASSVVSEENGASDSDEITGAPNTNTAHDDEVSSSDEDAGQDDEGDLFDDKQHKKSLANLKKTDPEFYQFLEENDKKLLQFDVSDSESGSEINDDEKVHKPPEQLEVDSDEEDFTEGDAWTGAPGVLVTLSSVSEWQAELRSNPSVSLITQVVQVFQAALQTVSGDEAGEQREFRVEGSSVFNAVVQLCVVELQPALLKLLNLRAHNLANAQPAKSKRWNKVKHIMKNYLTDLLKLLGAVSSANILTVLLKHLHQMIVFLGFYHSLVKTALKQLVALWSSSAEETVRVVAFLCILRITTNQQKSLLDSVLKMMYVAYISNSKFMSVATLPNISFMRRSLAEMFCLDMSVSYQHTFLYIRQLAIHLRNAITVHKKESIQAVCNWQYMNSLRLWVDLICTVSENSPLRALLYPLVQVIMGCVKLVATAQYMPLRFHCCQLLTRLSKDTGTYIPVLPFIVESLTLIDFNKKHQKVSMKPMDFTCILRMSKAGLGENGFRDAIVDQVYQLLIEYCAAESHRISFPDIIVPSIVQLKSFVKDCRISKYSQKIRQALAKIEESGRHVEAERRKVTLHLSDTKAVAAWETGLRTRGTPLANFYQSWQKVHQRQVAKKITDNDKLGDFKLPQIKRPAARKEAAPVPSGPVELFPSDSDSDNLGFGAEEENTKKKRIKRTKKTKPLLKKQEKVKDEDSGSDQVDDIVEELRLSDLH</sequence>
<dbReference type="GO" id="GO:0030690">
    <property type="term" value="C:Noc1p-Noc2p complex"/>
    <property type="evidence" value="ECO:0007669"/>
    <property type="project" value="TreeGrafter"/>
</dbReference>
<feature type="compositionally biased region" description="Basic residues" evidence="4">
    <location>
        <begin position="715"/>
        <end position="729"/>
    </location>
</feature>
<dbReference type="InterPro" id="IPR005343">
    <property type="entry name" value="Noc2"/>
</dbReference>
<keyword evidence="3" id="KW-0539">Nucleus</keyword>
<feature type="compositionally biased region" description="Acidic residues" evidence="4">
    <location>
        <begin position="740"/>
        <end position="749"/>
    </location>
</feature>
<evidence type="ECO:0000256" key="1">
    <source>
        <dbReference type="ARBA" id="ARBA00004123"/>
    </source>
</evidence>
<comment type="similarity">
    <text evidence="2">Belongs to the NOC2 family.</text>
</comment>
<dbReference type="EMBL" id="GECZ01020631">
    <property type="protein sequence ID" value="JAS49138.1"/>
    <property type="molecule type" value="Transcribed_RNA"/>
</dbReference>
<dbReference type="PANTHER" id="PTHR12687:SF4">
    <property type="entry name" value="NUCLEOLAR COMPLEX PROTEIN 2 HOMOLOG"/>
    <property type="match status" value="1"/>
</dbReference>
<feature type="compositionally biased region" description="Basic residues" evidence="4">
    <location>
        <begin position="8"/>
        <end position="25"/>
    </location>
</feature>
<organism evidence="5">
    <name type="scientific">Cuerna arida</name>
    <dbReference type="NCBI Taxonomy" id="1464854"/>
    <lineage>
        <taxon>Eukaryota</taxon>
        <taxon>Metazoa</taxon>
        <taxon>Ecdysozoa</taxon>
        <taxon>Arthropoda</taxon>
        <taxon>Hexapoda</taxon>
        <taxon>Insecta</taxon>
        <taxon>Pterygota</taxon>
        <taxon>Neoptera</taxon>
        <taxon>Paraneoptera</taxon>
        <taxon>Hemiptera</taxon>
        <taxon>Auchenorrhyncha</taxon>
        <taxon>Membracoidea</taxon>
        <taxon>Cicadellidae</taxon>
        <taxon>Cicadellinae</taxon>
        <taxon>Proconiini</taxon>
        <taxon>Cuerna</taxon>
    </lineage>
</organism>
<evidence type="ECO:0000313" key="5">
    <source>
        <dbReference type="EMBL" id="JAS49138.1"/>
    </source>
</evidence>
<dbReference type="GO" id="GO:0030691">
    <property type="term" value="C:Noc2p-Noc3p complex"/>
    <property type="evidence" value="ECO:0007669"/>
    <property type="project" value="TreeGrafter"/>
</dbReference>
<feature type="compositionally biased region" description="Basic and acidic residues" evidence="4">
    <location>
        <begin position="730"/>
        <end position="739"/>
    </location>
</feature>
<dbReference type="GO" id="GO:0042393">
    <property type="term" value="F:histone binding"/>
    <property type="evidence" value="ECO:0007669"/>
    <property type="project" value="TreeGrafter"/>
</dbReference>
<dbReference type="PANTHER" id="PTHR12687">
    <property type="entry name" value="NUCLEOLAR COMPLEX 2 AND RAD4-RELATED"/>
    <property type="match status" value="1"/>
</dbReference>
<gene>
    <name evidence="5" type="ORF">g.14795</name>
</gene>
<dbReference type="GO" id="GO:0005730">
    <property type="term" value="C:nucleolus"/>
    <property type="evidence" value="ECO:0007669"/>
    <property type="project" value="TreeGrafter"/>
</dbReference>
<dbReference type="GO" id="GO:0003714">
    <property type="term" value="F:transcription corepressor activity"/>
    <property type="evidence" value="ECO:0007669"/>
    <property type="project" value="TreeGrafter"/>
</dbReference>
<accession>A0A1B6FG04</accession>